<proteinExistence type="predicted"/>
<evidence type="ECO:0000313" key="2">
    <source>
        <dbReference type="EMBL" id="CAA9346235.1"/>
    </source>
</evidence>
<dbReference type="AlphaFoldDB" id="A0A6J4M108"/>
<feature type="compositionally biased region" description="Basic residues" evidence="1">
    <location>
        <begin position="88"/>
        <end position="97"/>
    </location>
</feature>
<feature type="non-terminal residue" evidence="2">
    <location>
        <position position="138"/>
    </location>
</feature>
<reference evidence="2" key="1">
    <citation type="submission" date="2020-02" db="EMBL/GenBank/DDBJ databases">
        <authorList>
            <person name="Meier V. D."/>
        </authorList>
    </citation>
    <scope>NUCLEOTIDE SEQUENCE</scope>
    <source>
        <strain evidence="2">AVDCRST_MAG16</strain>
    </source>
</reference>
<protein>
    <submittedName>
        <fullName evidence="2">Trehalose synthase</fullName>
        <ecNumber evidence="2">5.4.99.16</ecNumber>
    </submittedName>
</protein>
<accession>A0A6J4M108</accession>
<feature type="compositionally biased region" description="Low complexity" evidence="1">
    <location>
        <begin position="33"/>
        <end position="44"/>
    </location>
</feature>
<dbReference type="GO" id="GO:0047471">
    <property type="term" value="F:maltose alpha-D-glucosyltransferase activity"/>
    <property type="evidence" value="ECO:0007669"/>
    <property type="project" value="UniProtKB-EC"/>
</dbReference>
<feature type="compositionally biased region" description="Low complexity" evidence="1">
    <location>
        <begin position="60"/>
        <end position="87"/>
    </location>
</feature>
<sequence length="138" mass="14676">GTTGPTPASPARTRPGCTCPSTPILRDRRSRRSSPIPTPRSTWSGGSWLCAGPRPRSARARPAACCTPATRSPTSGAGRTSSSSTPGARRRPSTRRRWTAPYRCWSAASASTATRRRWRASATACSRARDPALRVGPS</sequence>
<name>A0A6J4M108_9ACTN</name>
<evidence type="ECO:0000256" key="1">
    <source>
        <dbReference type="SAM" id="MobiDB-lite"/>
    </source>
</evidence>
<organism evidence="2">
    <name type="scientific">uncultured Frankineae bacterium</name>
    <dbReference type="NCBI Taxonomy" id="437475"/>
    <lineage>
        <taxon>Bacteria</taxon>
        <taxon>Bacillati</taxon>
        <taxon>Actinomycetota</taxon>
        <taxon>Actinomycetes</taxon>
        <taxon>Frankiales</taxon>
        <taxon>environmental samples</taxon>
    </lineage>
</organism>
<dbReference type="EC" id="5.4.99.16" evidence="2"/>
<feature type="region of interest" description="Disordered" evidence="1">
    <location>
        <begin position="1"/>
        <end position="97"/>
    </location>
</feature>
<dbReference type="EMBL" id="CADCUE010000187">
    <property type="protein sequence ID" value="CAA9346235.1"/>
    <property type="molecule type" value="Genomic_DNA"/>
</dbReference>
<keyword evidence="2" id="KW-0413">Isomerase</keyword>
<gene>
    <name evidence="2" type="ORF">AVDCRST_MAG16-2070</name>
</gene>
<feature type="non-terminal residue" evidence="2">
    <location>
        <position position="1"/>
    </location>
</feature>